<sequence>MESYDPIKTKVGQLEHTIERIIEGNHFDIKSFLITQNKLTNLNAEEMIVLLYIIEMNSANHLVSLPDITEALPLNMNMAATALKKLTEQNYIHSSTQKGNDGIYREVISTQPLHEKIISLLKGPSEITHPIEGTESNHLNQTQKDNEPVKSDLQLKFERLLKKFEAEFGRTFSPIEIQSIRQWIDEYHESLIEQALVEAVLNHKLNIKYISKILSNWKEQNITNISEAKEYTNKYYRSNNTQFKKTVQSYPVFNWLEDK</sequence>
<comment type="similarity">
    <text evidence="1">Belongs to the DnaB/DnaD family.</text>
</comment>
<dbReference type="PANTHER" id="PTHR37293:SF6">
    <property type="entry name" value="DNA REPLICATION PROTEIN DNAD"/>
    <property type="match status" value="1"/>
</dbReference>
<dbReference type="Pfam" id="PF21984">
    <property type="entry name" value="DnaD_N"/>
    <property type="match status" value="1"/>
</dbReference>
<evidence type="ECO:0000313" key="4">
    <source>
        <dbReference type="EMBL" id="RPF58009.1"/>
    </source>
</evidence>
<dbReference type="InterPro" id="IPR036390">
    <property type="entry name" value="WH_DNA-bd_sf"/>
</dbReference>
<dbReference type="InterPro" id="IPR036388">
    <property type="entry name" value="WH-like_DNA-bd_sf"/>
</dbReference>
<accession>A0A3N5BN56</accession>
<dbReference type="PANTHER" id="PTHR37293">
    <property type="entry name" value="PHAGE REPLICATION PROTEIN-RELATED"/>
    <property type="match status" value="1"/>
</dbReference>
<dbReference type="EMBL" id="RKRK01000002">
    <property type="protein sequence ID" value="RPF58009.1"/>
    <property type="molecule type" value="Genomic_DNA"/>
</dbReference>
<evidence type="ECO:0000259" key="3">
    <source>
        <dbReference type="Pfam" id="PF21984"/>
    </source>
</evidence>
<name>A0A3N5BN56_9BACL</name>
<evidence type="ECO:0000313" key="5">
    <source>
        <dbReference type="Proteomes" id="UP000277108"/>
    </source>
</evidence>
<evidence type="ECO:0000259" key="2">
    <source>
        <dbReference type="Pfam" id="PF07261"/>
    </source>
</evidence>
<dbReference type="Pfam" id="PF07261">
    <property type="entry name" value="DnaB_2"/>
    <property type="match status" value="1"/>
</dbReference>
<dbReference type="Gene3D" id="1.10.10.10">
    <property type="entry name" value="Winged helix-like DNA-binding domain superfamily/Winged helix DNA-binding domain"/>
    <property type="match status" value="1"/>
</dbReference>
<gene>
    <name evidence="4" type="ORF">EDD62_0647</name>
</gene>
<protein>
    <submittedName>
        <fullName evidence="4">DNA replication protein DnaD</fullName>
    </submittedName>
</protein>
<proteinExistence type="inferred from homology"/>
<keyword evidence="5" id="KW-1185">Reference proteome</keyword>
<dbReference type="OrthoDB" id="9770238at2"/>
<feature type="domain" description="DnaD N-terminal" evidence="3">
    <location>
        <begin position="30"/>
        <end position="122"/>
    </location>
</feature>
<feature type="domain" description="DnaB/C C-terminal" evidence="2">
    <location>
        <begin position="162"/>
        <end position="231"/>
    </location>
</feature>
<dbReference type="InterPro" id="IPR053162">
    <property type="entry name" value="DnaD"/>
</dbReference>
<dbReference type="InterPro" id="IPR034829">
    <property type="entry name" value="DnaD-like_sf"/>
</dbReference>
<dbReference type="AlphaFoldDB" id="A0A3N5BN56"/>
<dbReference type="SUPFAM" id="SSF158499">
    <property type="entry name" value="DnaD domain-like"/>
    <property type="match status" value="1"/>
</dbReference>
<dbReference type="NCBIfam" id="TIGR01446">
    <property type="entry name" value="DnaD_dom"/>
    <property type="match status" value="1"/>
</dbReference>
<dbReference type="RefSeq" id="WP_123807509.1">
    <property type="nucleotide sequence ID" value="NZ_RKRK01000002.1"/>
</dbReference>
<dbReference type="InterPro" id="IPR006343">
    <property type="entry name" value="DnaB/C_C"/>
</dbReference>
<reference evidence="4 5" key="1">
    <citation type="submission" date="2018-11" db="EMBL/GenBank/DDBJ databases">
        <title>Genomic Encyclopedia of Type Strains, Phase IV (KMG-IV): sequencing the most valuable type-strain genomes for metagenomic binning, comparative biology and taxonomic classification.</title>
        <authorList>
            <person name="Goeker M."/>
        </authorList>
    </citation>
    <scope>NUCLEOTIDE SEQUENCE [LARGE SCALE GENOMIC DNA]</scope>
    <source>
        <strain evidence="4 5">DSM 29158</strain>
    </source>
</reference>
<dbReference type="InterPro" id="IPR053843">
    <property type="entry name" value="DnaD_N"/>
</dbReference>
<dbReference type="SUPFAM" id="SSF46785">
    <property type="entry name" value="Winged helix' DNA-binding domain"/>
    <property type="match status" value="1"/>
</dbReference>
<evidence type="ECO:0000256" key="1">
    <source>
        <dbReference type="ARBA" id="ARBA00093462"/>
    </source>
</evidence>
<organism evidence="4 5">
    <name type="scientific">Abyssicoccus albus</name>
    <dbReference type="NCBI Taxonomy" id="1817405"/>
    <lineage>
        <taxon>Bacteria</taxon>
        <taxon>Bacillati</taxon>
        <taxon>Bacillota</taxon>
        <taxon>Bacilli</taxon>
        <taxon>Bacillales</taxon>
        <taxon>Abyssicoccaceae</taxon>
    </lineage>
</organism>
<dbReference type="Proteomes" id="UP000277108">
    <property type="component" value="Unassembled WGS sequence"/>
</dbReference>
<dbReference type="Gene3D" id="1.10.10.630">
    <property type="entry name" value="DnaD domain-like"/>
    <property type="match status" value="1"/>
</dbReference>
<comment type="caution">
    <text evidence="4">The sequence shown here is derived from an EMBL/GenBank/DDBJ whole genome shotgun (WGS) entry which is preliminary data.</text>
</comment>